<dbReference type="EMBL" id="KX752812">
    <property type="protein sequence ID" value="AQM58306.1"/>
    <property type="molecule type" value="mRNA"/>
</dbReference>
<reference evidence="2" key="1">
    <citation type="journal article" date="2017" name="Mol. Cell. Proteomics">
        <title>Melt with this kiss: Paralysing and liquefying venom of the assassin bug Pristhesancus plagipennis (Hemiptera: Reduviidae).</title>
        <authorList>
            <person name="Walker A.A."/>
            <person name="Madio B."/>
            <person name="Jin J."/>
            <person name="Undheim E.A."/>
            <person name="Fry B.G."/>
            <person name="King G.F."/>
        </authorList>
    </citation>
    <scope>NUCLEOTIDE SEQUENCE</scope>
    <source>
        <tissue evidence="2">Labial/venom glands</tissue>
    </source>
</reference>
<organism evidence="2">
    <name type="scientific">Pristhesancus plagipennis</name>
    <name type="common">Common assassin bug</name>
    <dbReference type="NCBI Taxonomy" id="1955184"/>
    <lineage>
        <taxon>Eukaryota</taxon>
        <taxon>Metazoa</taxon>
        <taxon>Ecdysozoa</taxon>
        <taxon>Arthropoda</taxon>
        <taxon>Hexapoda</taxon>
        <taxon>Insecta</taxon>
        <taxon>Pterygota</taxon>
        <taxon>Neoptera</taxon>
        <taxon>Paraneoptera</taxon>
        <taxon>Hemiptera</taxon>
        <taxon>Heteroptera</taxon>
        <taxon>Panheteroptera</taxon>
        <taxon>Cimicomorpha</taxon>
        <taxon>Reduviidae</taxon>
        <taxon>Harpactorinae</taxon>
        <taxon>Harpactorini</taxon>
        <taxon>Pristhesancus</taxon>
    </lineage>
</organism>
<name>A0A1Q1NP73_PRIPG</name>
<accession>A0A1Q1NP73</accession>
<feature type="chain" id="PRO_5012094572" evidence="1">
    <location>
        <begin position="20"/>
        <end position="59"/>
    </location>
</feature>
<keyword evidence="1" id="KW-0732">Signal</keyword>
<sequence length="59" mass="6340">MKYLLLLFLIVTISTVTFAAVANDCLPDGARCHHPEQCCGGFCTNGMINGWGNHCEGVP</sequence>
<dbReference type="AlphaFoldDB" id="A0A1Q1NP73"/>
<evidence type="ECO:0000313" key="2">
    <source>
        <dbReference type="EMBL" id="AQM58306.1"/>
    </source>
</evidence>
<feature type="signal peptide" evidence="1">
    <location>
        <begin position="1"/>
        <end position="19"/>
    </location>
</feature>
<proteinExistence type="evidence at transcript level"/>
<evidence type="ECO:0000256" key="1">
    <source>
        <dbReference type="SAM" id="SignalP"/>
    </source>
</evidence>
<protein>
    <submittedName>
        <fullName evidence="2">Ptu1-like peptide pp7</fullName>
    </submittedName>
</protein>